<comment type="caution">
    <text evidence="1">The sequence shown here is derived from an EMBL/GenBank/DDBJ whole genome shotgun (WGS) entry which is preliminary data.</text>
</comment>
<keyword evidence="2" id="KW-1185">Reference proteome</keyword>
<dbReference type="RefSeq" id="WP_113865940.1">
    <property type="nucleotide sequence ID" value="NZ_BAABQN010000001.1"/>
</dbReference>
<dbReference type="STRING" id="200904.GCA_900168775_02451"/>
<proteinExistence type="predicted"/>
<dbReference type="EMBL" id="QNRI01000001">
    <property type="protein sequence ID" value="RBP01339.1"/>
    <property type="molecule type" value="Genomic_DNA"/>
</dbReference>
<dbReference type="AlphaFoldDB" id="A0A366EIP6"/>
<protein>
    <submittedName>
        <fullName evidence="1">Uncharacterized protein</fullName>
    </submittedName>
</protein>
<evidence type="ECO:0000313" key="1">
    <source>
        <dbReference type="EMBL" id="RBP01339.1"/>
    </source>
</evidence>
<dbReference type="Proteomes" id="UP000252254">
    <property type="component" value="Unassembled WGS sequence"/>
</dbReference>
<dbReference type="OrthoDB" id="10003203at2"/>
<reference evidence="1 2" key="1">
    <citation type="submission" date="2018-06" db="EMBL/GenBank/DDBJ databases">
        <title>Genomic Encyclopedia of Type Strains, Phase IV (KMG-IV): sequencing the most valuable type-strain genomes for metagenomic binning, comparative biology and taxonomic classification.</title>
        <authorList>
            <person name="Goeker M."/>
        </authorList>
    </citation>
    <scope>NUCLEOTIDE SEQUENCE [LARGE SCALE GENOMIC DNA]</scope>
    <source>
        <strain evidence="1 2">DSM 15140</strain>
    </source>
</reference>
<sequence length="103" mass="11507">MKSIIYLLLIVVVFLSGLLIGGNNNQSVVQEPIKQTMVNTVQPANPASLVQENTENKAVAQPRNNKNQSIPVTEKAAKVVENTSVWFYDRLLQATYQFSELFI</sequence>
<accession>A0A366EIP6</accession>
<name>A0A366EIP6_9BACI</name>
<evidence type="ECO:0000313" key="2">
    <source>
        <dbReference type="Proteomes" id="UP000252254"/>
    </source>
</evidence>
<organism evidence="1 2">
    <name type="scientific">Paraliobacillus ryukyuensis</name>
    <dbReference type="NCBI Taxonomy" id="200904"/>
    <lineage>
        <taxon>Bacteria</taxon>
        <taxon>Bacillati</taxon>
        <taxon>Bacillota</taxon>
        <taxon>Bacilli</taxon>
        <taxon>Bacillales</taxon>
        <taxon>Bacillaceae</taxon>
        <taxon>Paraliobacillus</taxon>
    </lineage>
</organism>
<gene>
    <name evidence="1" type="ORF">DES48_10168</name>
</gene>